<dbReference type="GO" id="GO:0005975">
    <property type="term" value="P:carbohydrate metabolic process"/>
    <property type="evidence" value="ECO:0007669"/>
    <property type="project" value="InterPro"/>
</dbReference>
<dbReference type="SUPFAM" id="SSF88713">
    <property type="entry name" value="Glycoside hydrolase/deacetylase"/>
    <property type="match status" value="1"/>
</dbReference>
<dbReference type="GO" id="GO:0019213">
    <property type="term" value="F:deacetylase activity"/>
    <property type="evidence" value="ECO:0007669"/>
    <property type="project" value="TreeGrafter"/>
</dbReference>
<name>A0A0G1MRV1_9BACT</name>
<dbReference type="Gene3D" id="3.20.20.370">
    <property type="entry name" value="Glycoside hydrolase/deacetylase"/>
    <property type="match status" value="1"/>
</dbReference>
<gene>
    <name evidence="6" type="ORF">UX13_C0001G0015</name>
</gene>
<sequence>MKLIVHNDDLGLTYGFTEGIRECFKKGITTSTCIRTNGYAYKHSLSLLKKDLKGIGLGLHLNITQGPSHTKGLAEAEGHYRYGFFGYIVGLLFDEKKLLKSIGQDFEAQFEIAQSDGLKFDHLNSQDHVHMIPQIFEVVCQFAVKHKIKYVRVCDENYYLTGSFVKDAMPFFNSNLIKFIVLKVFSRINRRILEKYGLKTSENFYGVLHTNNMDGKAYIGALKDALKRRIGTVEVLSHPTYTFHENDREYIARSLVRYANSKNRDIERKTLISQKVKDFIGKNGINLVNYKNL</sequence>
<dbReference type="GO" id="GO:0046872">
    <property type="term" value="F:metal ion binding"/>
    <property type="evidence" value="ECO:0007669"/>
    <property type="project" value="UniProtKB-KW"/>
</dbReference>
<dbReference type="Proteomes" id="UP000034329">
    <property type="component" value="Unassembled WGS sequence"/>
</dbReference>
<evidence type="ECO:0000256" key="3">
    <source>
        <dbReference type="ARBA" id="ARBA00022801"/>
    </source>
</evidence>
<evidence type="ECO:0000313" key="6">
    <source>
        <dbReference type="EMBL" id="KKU10924.1"/>
    </source>
</evidence>
<comment type="cofactor">
    <cofactor evidence="1">
        <name>Mg(2+)</name>
        <dbReference type="ChEBI" id="CHEBI:18420"/>
    </cofactor>
</comment>
<keyword evidence="2" id="KW-0479">Metal-binding</keyword>
<dbReference type="PANTHER" id="PTHR31609:SF1">
    <property type="entry name" value="CARBOHYDRATE DEACETYLASE"/>
    <property type="match status" value="1"/>
</dbReference>
<comment type="caution">
    <text evidence="6">The sequence shown here is derived from an EMBL/GenBank/DDBJ whole genome shotgun (WGS) entry which is preliminary data.</text>
</comment>
<evidence type="ECO:0000313" key="7">
    <source>
        <dbReference type="Proteomes" id="UP000034329"/>
    </source>
</evidence>
<protein>
    <submittedName>
        <fullName evidence="6">YdjC family protein</fullName>
    </submittedName>
</protein>
<proteinExistence type="predicted"/>
<keyword evidence="5" id="KW-0119">Carbohydrate metabolism</keyword>
<reference evidence="6 7" key="1">
    <citation type="journal article" date="2015" name="Nature">
        <title>rRNA introns, odd ribosomes, and small enigmatic genomes across a large radiation of phyla.</title>
        <authorList>
            <person name="Brown C.T."/>
            <person name="Hug L.A."/>
            <person name="Thomas B.C."/>
            <person name="Sharon I."/>
            <person name="Castelle C.J."/>
            <person name="Singh A."/>
            <person name="Wilkins M.J."/>
            <person name="Williams K.H."/>
            <person name="Banfield J.F."/>
        </authorList>
    </citation>
    <scope>NUCLEOTIDE SEQUENCE [LARGE SCALE GENOMIC DNA]</scope>
</reference>
<dbReference type="EMBL" id="LCLA01000001">
    <property type="protein sequence ID" value="KKU10924.1"/>
    <property type="molecule type" value="Genomic_DNA"/>
</dbReference>
<evidence type="ECO:0000256" key="1">
    <source>
        <dbReference type="ARBA" id="ARBA00001946"/>
    </source>
</evidence>
<evidence type="ECO:0000256" key="5">
    <source>
        <dbReference type="ARBA" id="ARBA00023277"/>
    </source>
</evidence>
<dbReference type="GO" id="GO:0016787">
    <property type="term" value="F:hydrolase activity"/>
    <property type="evidence" value="ECO:0007669"/>
    <property type="project" value="UniProtKB-KW"/>
</dbReference>
<organism evidence="6 7">
    <name type="scientific">Candidatus Woesebacteria bacterium GW2011_GWB1_45_5</name>
    <dbReference type="NCBI Taxonomy" id="1618581"/>
    <lineage>
        <taxon>Bacteria</taxon>
        <taxon>Candidatus Woeseibacteriota</taxon>
    </lineage>
</organism>
<evidence type="ECO:0000256" key="2">
    <source>
        <dbReference type="ARBA" id="ARBA00022723"/>
    </source>
</evidence>
<dbReference type="Pfam" id="PF04794">
    <property type="entry name" value="YdjC"/>
    <property type="match status" value="1"/>
</dbReference>
<accession>A0A0G1MRV1</accession>
<dbReference type="InterPro" id="IPR006879">
    <property type="entry name" value="YdjC-like"/>
</dbReference>
<evidence type="ECO:0000256" key="4">
    <source>
        <dbReference type="ARBA" id="ARBA00022842"/>
    </source>
</evidence>
<dbReference type="InterPro" id="IPR011330">
    <property type="entry name" value="Glyco_hydro/deAcase_b/a-brl"/>
</dbReference>
<keyword evidence="4" id="KW-0460">Magnesium</keyword>
<keyword evidence="3" id="KW-0378">Hydrolase</keyword>
<dbReference type="PANTHER" id="PTHR31609">
    <property type="entry name" value="YDJC DEACETYLASE FAMILY MEMBER"/>
    <property type="match status" value="1"/>
</dbReference>
<dbReference type="AlphaFoldDB" id="A0A0G1MRV1"/>